<gene>
    <name evidence="1" type="ORF">NQ176_g5151</name>
</gene>
<accession>A0ACC1NBU4</accession>
<proteinExistence type="predicted"/>
<dbReference type="EMBL" id="JANJQO010000623">
    <property type="protein sequence ID" value="KAJ2976086.1"/>
    <property type="molecule type" value="Genomic_DNA"/>
</dbReference>
<organism evidence="1 2">
    <name type="scientific">Zarea fungicola</name>
    <dbReference type="NCBI Taxonomy" id="93591"/>
    <lineage>
        <taxon>Eukaryota</taxon>
        <taxon>Fungi</taxon>
        <taxon>Dikarya</taxon>
        <taxon>Ascomycota</taxon>
        <taxon>Pezizomycotina</taxon>
        <taxon>Sordariomycetes</taxon>
        <taxon>Hypocreomycetidae</taxon>
        <taxon>Hypocreales</taxon>
        <taxon>Cordycipitaceae</taxon>
        <taxon>Zarea</taxon>
    </lineage>
</organism>
<keyword evidence="2" id="KW-1185">Reference proteome</keyword>
<dbReference type="Proteomes" id="UP001143910">
    <property type="component" value="Unassembled WGS sequence"/>
</dbReference>
<evidence type="ECO:0000313" key="2">
    <source>
        <dbReference type="Proteomes" id="UP001143910"/>
    </source>
</evidence>
<protein>
    <submittedName>
        <fullName evidence="1">Uncharacterized protein</fullName>
    </submittedName>
</protein>
<comment type="caution">
    <text evidence="1">The sequence shown here is derived from an EMBL/GenBank/DDBJ whole genome shotgun (WGS) entry which is preliminary data.</text>
</comment>
<sequence>MDYQPSLTPVPDSAARNWLLTTSTVQWDSPGQRLSYMQVPHDWQIPQSKSDDFVTQARWKEYKPKIVELKYSMGLPLRLVRCIMCSLYQFSAAENTYKNYFKRWQLRKATEQHRPCCTPKPGIPYLEEWALPIRELDLHLHMSMEIPRPLAPNRYSNHEVALASVDTFIYSIFDNKGGGWSADISNFIAQGAWPDNGESRWKTVCDRGHAVSSLIRVSANSKAESAFEQLLYELETSVDYLHPAFISEIWRLCLQMLGADGHIQNANAMKRMLEAVRNVKCKNKSIQGSIYRLFSSLCSIYSEHRSDIVHAIRICFAKTITTMTELIGDENIMVLNMVTFYCKFFDAPFILRNVLLAKLNYVRHQIHFSHPQDSYESILIEYTYVNAAYYIFDMPYVAKQTAESLRDRVGCRLSPHTSASWTIEPQVFSFCSKILAEIYRTRAKNASDEAEILEALSKCVTTMRNAIDTLQRGSVDWQIRAAEHSNSLSRWLRDWNLKSFAEEEWKLSLDIVSGIPGKLCYRCIRARI</sequence>
<reference evidence="1" key="1">
    <citation type="submission" date="2022-08" db="EMBL/GenBank/DDBJ databases">
        <title>Genome Sequence of Lecanicillium fungicola.</title>
        <authorList>
            <person name="Buettner E."/>
        </authorList>
    </citation>
    <scope>NUCLEOTIDE SEQUENCE</scope>
    <source>
        <strain evidence="1">Babe33</strain>
    </source>
</reference>
<name>A0ACC1NBU4_9HYPO</name>
<evidence type="ECO:0000313" key="1">
    <source>
        <dbReference type="EMBL" id="KAJ2976086.1"/>
    </source>
</evidence>